<evidence type="ECO:0000313" key="1">
    <source>
        <dbReference type="EMBL" id="KAG0571798.1"/>
    </source>
</evidence>
<protein>
    <submittedName>
        <fullName evidence="1">Uncharacterized protein</fullName>
    </submittedName>
</protein>
<dbReference type="Proteomes" id="UP000822688">
    <property type="component" value="Chromosome V"/>
</dbReference>
<sequence length="82" mass="9052">MLIKVHAMEVCGQHELGCAPPRSPQEYSFSGLPSLERSRTLPTTIPMKPVIVTSDSVTAPLRNKHVQFSALILVLKEPITRT</sequence>
<evidence type="ECO:0000313" key="2">
    <source>
        <dbReference type="Proteomes" id="UP000822688"/>
    </source>
</evidence>
<dbReference type="AlphaFoldDB" id="A0A8T0HMD4"/>
<organism evidence="1 2">
    <name type="scientific">Ceratodon purpureus</name>
    <name type="common">Fire moss</name>
    <name type="synonym">Dicranum purpureum</name>
    <dbReference type="NCBI Taxonomy" id="3225"/>
    <lineage>
        <taxon>Eukaryota</taxon>
        <taxon>Viridiplantae</taxon>
        <taxon>Streptophyta</taxon>
        <taxon>Embryophyta</taxon>
        <taxon>Bryophyta</taxon>
        <taxon>Bryophytina</taxon>
        <taxon>Bryopsida</taxon>
        <taxon>Dicranidae</taxon>
        <taxon>Pseudoditrichales</taxon>
        <taxon>Ditrichaceae</taxon>
        <taxon>Ceratodon</taxon>
    </lineage>
</organism>
<accession>A0A8T0HMD4</accession>
<proteinExistence type="predicted"/>
<keyword evidence="2" id="KW-1185">Reference proteome</keyword>
<reference evidence="1" key="1">
    <citation type="submission" date="2020-06" db="EMBL/GenBank/DDBJ databases">
        <title>WGS assembly of Ceratodon purpureus strain R40.</title>
        <authorList>
            <person name="Carey S.B."/>
            <person name="Jenkins J."/>
            <person name="Shu S."/>
            <person name="Lovell J.T."/>
            <person name="Sreedasyam A."/>
            <person name="Maumus F."/>
            <person name="Tiley G.P."/>
            <person name="Fernandez-Pozo N."/>
            <person name="Barry K."/>
            <person name="Chen C."/>
            <person name="Wang M."/>
            <person name="Lipzen A."/>
            <person name="Daum C."/>
            <person name="Saski C.A."/>
            <person name="Payton A.C."/>
            <person name="Mcbreen J.C."/>
            <person name="Conrad R.E."/>
            <person name="Kollar L.M."/>
            <person name="Olsson S."/>
            <person name="Huttunen S."/>
            <person name="Landis J.B."/>
            <person name="Wickett N.J."/>
            <person name="Johnson M.G."/>
            <person name="Rensing S.A."/>
            <person name="Grimwood J."/>
            <person name="Schmutz J."/>
            <person name="Mcdaniel S.F."/>
        </authorList>
    </citation>
    <scope>NUCLEOTIDE SEQUENCE</scope>
    <source>
        <strain evidence="1">R40</strain>
    </source>
</reference>
<dbReference type="EMBL" id="CM026426">
    <property type="protein sequence ID" value="KAG0571798.1"/>
    <property type="molecule type" value="Genomic_DNA"/>
</dbReference>
<comment type="caution">
    <text evidence="1">The sequence shown here is derived from an EMBL/GenBank/DDBJ whole genome shotgun (WGS) entry which is preliminary data.</text>
</comment>
<name>A0A8T0HMD4_CERPU</name>
<gene>
    <name evidence="1" type="ORF">KC19_VG043500</name>
</gene>